<organism evidence="2">
    <name type="scientific">Rhodnius neglectus</name>
    <dbReference type="NCBI Taxonomy" id="72488"/>
    <lineage>
        <taxon>Eukaryota</taxon>
        <taxon>Metazoa</taxon>
        <taxon>Ecdysozoa</taxon>
        <taxon>Arthropoda</taxon>
        <taxon>Hexapoda</taxon>
        <taxon>Insecta</taxon>
        <taxon>Pterygota</taxon>
        <taxon>Neoptera</taxon>
        <taxon>Paraneoptera</taxon>
        <taxon>Hemiptera</taxon>
        <taxon>Heteroptera</taxon>
        <taxon>Panheteroptera</taxon>
        <taxon>Cimicomorpha</taxon>
        <taxon>Reduviidae</taxon>
        <taxon>Triatominae</taxon>
        <taxon>Rhodnius</taxon>
    </lineage>
</organism>
<dbReference type="GO" id="GO:0005525">
    <property type="term" value="F:GTP binding"/>
    <property type="evidence" value="ECO:0007669"/>
    <property type="project" value="InterPro"/>
</dbReference>
<evidence type="ECO:0000259" key="1">
    <source>
        <dbReference type="Pfam" id="PF01926"/>
    </source>
</evidence>
<accession>A0A0P4VYY4</accession>
<proteinExistence type="evidence at transcript level"/>
<dbReference type="EMBL" id="GDKW01001834">
    <property type="protein sequence ID" value="JAI54761.1"/>
    <property type="molecule type" value="mRNA"/>
</dbReference>
<dbReference type="Gene3D" id="3.40.50.300">
    <property type="entry name" value="P-loop containing nucleotide triphosphate hydrolases"/>
    <property type="match status" value="1"/>
</dbReference>
<dbReference type="AlphaFoldDB" id="A0A0P4VYY4"/>
<dbReference type="InterPro" id="IPR052807">
    <property type="entry name" value="Mito_transl_resp_regulator"/>
</dbReference>
<dbReference type="CDD" id="cd01855">
    <property type="entry name" value="YqeH"/>
    <property type="match status" value="1"/>
</dbReference>
<name>A0A0P4VYY4_9HEMI</name>
<evidence type="ECO:0000313" key="2">
    <source>
        <dbReference type="EMBL" id="JAI54761.1"/>
    </source>
</evidence>
<dbReference type="InterPro" id="IPR027417">
    <property type="entry name" value="P-loop_NTPase"/>
</dbReference>
<protein>
    <submittedName>
        <fullName evidence="2">Putative gtpase</fullName>
    </submittedName>
</protein>
<dbReference type="InterPro" id="IPR006073">
    <property type="entry name" value="GTP-bd"/>
</dbReference>
<reference evidence="2" key="1">
    <citation type="journal article" date="2016" name="PLoS Negl. Trop. Dis.">
        <title>A Deep Insight into the Sialome of Rhodnius neglectus, a Vector of Chagas Disease.</title>
        <authorList>
            <person name="Santiago P.B."/>
            <person name="Assumpcao T.C."/>
            <person name="Araujo C.N."/>
            <person name="Bastos I.M."/>
            <person name="Neves D."/>
            <person name="Silva I.G."/>
            <person name="Charneau S."/>
            <person name="Queiroz R.M."/>
            <person name="Raiol T."/>
            <person name="Oliveira J.V."/>
            <person name="Sousa M.V."/>
            <person name="Calvo E."/>
            <person name="Ribeiro J.M."/>
            <person name="Santana J.M."/>
        </authorList>
    </citation>
    <scope>NUCLEOTIDE SEQUENCE</scope>
    <source>
        <tissue evidence="2">Salivary glands</tissue>
    </source>
</reference>
<dbReference type="PANTHER" id="PTHR46406">
    <property type="entry name" value="NITRIC OXIDE-ASSOCIATED PROTEIN 1"/>
    <property type="match status" value="1"/>
</dbReference>
<feature type="domain" description="G" evidence="1">
    <location>
        <begin position="365"/>
        <end position="415"/>
    </location>
</feature>
<sequence>MSHLRLLLTVTCPAPRLFYRVFRNFSTEVTSALKNSASEETDNLIIYNSILNRLNFLQKKHLEKLTKRAEKRDLSKIRLLPVTLKYVQSEENTEIEASSEQAEEVTESVNFPYSLKVCNEEEFITTEETIYEKSGDSTSKIEEEVDDIENDHTLNFEKYGKNWMNDYEQYTEDTEETQIDEWRYNYGTSNLKIPVSKVPCGGCGALLHCQDPAIPGYLPSEIFLQCKNKDLLSITCQRCHFMKHYNTILSISVDKHLYPKLLAKIKDEKALVLIMVDLTDFPCSIWPGILDIIGKKRPLFVVGNKVDLLWADSRSWLEHVTQLLRSSFPPNANVQHVSLISAKTGFGVEELINKLHLLWRYKGDVYLIGCTNVGKSTLFNALLQSDYCKVKAADIMQRATTSPWPGTTLNLLKFPILRPEGWRLYLRTMRLINEKKKANYENLVRKQLMKSLKMNKLAQPQLIGHIGRTFTCKPANEEIQAVDNFTAPNKHQLAKARILGSGIDPNDPDFIKSKWFYDTPGVLHEDQILDLLTAEELMLTLPKKIIEPRTYLIKPGWTIFIAGLARLDFKNGDSPVRLTVFSSFNLPITVCREENADRLYKELLGTKYMLVPFGSEERLNKWPNLEKSSPISLLGINDLISCADIVLSSAGWISVTPNAKEICTFVPWTPLGRGVHVRTPSLLPNAVNLKGRKISKLPAYGRSRVFRG</sequence>
<dbReference type="Pfam" id="PF01926">
    <property type="entry name" value="MMR_HSR1"/>
    <property type="match status" value="1"/>
</dbReference>
<dbReference type="PANTHER" id="PTHR46406:SF1">
    <property type="entry name" value="NITRIC OXIDE-ASSOCIATED PROTEIN 1"/>
    <property type="match status" value="1"/>
</dbReference>
<dbReference type="SUPFAM" id="SSF52540">
    <property type="entry name" value="P-loop containing nucleoside triphosphate hydrolases"/>
    <property type="match status" value="1"/>
</dbReference>